<sequence>MNISDFQDLIKKLYYQKDLNRGLKSTFIWLIEEIGELATLLNSQNIDKEKVSEELADIIAWTVSIANLLEIDMEKALFSKYPNECKKCNSSPCKCGK</sequence>
<dbReference type="Gene3D" id="1.10.287.1080">
    <property type="entry name" value="MazG-like"/>
    <property type="match status" value="1"/>
</dbReference>
<dbReference type="Pfam" id="PF03819">
    <property type="entry name" value="MazG"/>
    <property type="match status" value="1"/>
</dbReference>
<dbReference type="EMBL" id="BARU01010642">
    <property type="protein sequence ID" value="GAH35441.1"/>
    <property type="molecule type" value="Genomic_DNA"/>
</dbReference>
<dbReference type="InterPro" id="IPR004518">
    <property type="entry name" value="MazG-like_dom"/>
</dbReference>
<feature type="domain" description="NTP pyrophosphohydrolase MazG-like" evidence="1">
    <location>
        <begin position="24"/>
        <end position="86"/>
    </location>
</feature>
<proteinExistence type="predicted"/>
<dbReference type="PANTHER" id="PTHR42702:SF1">
    <property type="entry name" value="REGULATORY PROTEIN FOR BETA-LACTAMASE"/>
    <property type="match status" value="1"/>
</dbReference>
<protein>
    <recommendedName>
        <fullName evidence="1">NTP pyrophosphohydrolase MazG-like domain-containing protein</fullName>
    </recommendedName>
</protein>
<gene>
    <name evidence="2" type="ORF">S03H2_20233</name>
</gene>
<dbReference type="PANTHER" id="PTHR42702">
    <property type="entry name" value="NUCLEOTIDE PYROPHOSPHOHYDROLASE"/>
    <property type="match status" value="1"/>
</dbReference>
<evidence type="ECO:0000313" key="2">
    <source>
        <dbReference type="EMBL" id="GAH35441.1"/>
    </source>
</evidence>
<reference evidence="2" key="1">
    <citation type="journal article" date="2014" name="Front. Microbiol.">
        <title>High frequency of phylogenetically diverse reductive dehalogenase-homologous genes in deep subseafloor sedimentary metagenomes.</title>
        <authorList>
            <person name="Kawai M."/>
            <person name="Futagami T."/>
            <person name="Toyoda A."/>
            <person name="Takaki Y."/>
            <person name="Nishi S."/>
            <person name="Hori S."/>
            <person name="Arai W."/>
            <person name="Tsubouchi T."/>
            <person name="Morono Y."/>
            <person name="Uchiyama I."/>
            <person name="Ito T."/>
            <person name="Fujiyama A."/>
            <person name="Inagaki F."/>
            <person name="Takami H."/>
        </authorList>
    </citation>
    <scope>NUCLEOTIDE SEQUENCE</scope>
    <source>
        <strain evidence="2">Expedition CK06-06</strain>
    </source>
</reference>
<comment type="caution">
    <text evidence="2">The sequence shown here is derived from an EMBL/GenBank/DDBJ whole genome shotgun (WGS) entry which is preliminary data.</text>
</comment>
<dbReference type="AlphaFoldDB" id="X1EPW3"/>
<accession>X1EPW3</accession>
<organism evidence="2">
    <name type="scientific">marine sediment metagenome</name>
    <dbReference type="NCBI Taxonomy" id="412755"/>
    <lineage>
        <taxon>unclassified sequences</taxon>
        <taxon>metagenomes</taxon>
        <taxon>ecological metagenomes</taxon>
    </lineage>
</organism>
<evidence type="ECO:0000259" key="1">
    <source>
        <dbReference type="Pfam" id="PF03819"/>
    </source>
</evidence>
<dbReference type="SUPFAM" id="SSF101386">
    <property type="entry name" value="all-alpha NTP pyrophosphatases"/>
    <property type="match status" value="1"/>
</dbReference>
<name>X1EPW3_9ZZZZ</name>